<feature type="transmembrane region" description="Helical" evidence="1">
    <location>
        <begin position="78"/>
        <end position="98"/>
    </location>
</feature>
<keyword evidence="1" id="KW-1133">Transmembrane helix</keyword>
<evidence type="ECO:0000256" key="1">
    <source>
        <dbReference type="SAM" id="Phobius"/>
    </source>
</evidence>
<evidence type="ECO:0000313" key="3">
    <source>
        <dbReference type="Proteomes" id="UP000678679"/>
    </source>
</evidence>
<dbReference type="Proteomes" id="UP000678679">
    <property type="component" value="Chromosome 2"/>
</dbReference>
<keyword evidence="3" id="KW-1185">Reference proteome</keyword>
<keyword evidence="1" id="KW-0812">Transmembrane</keyword>
<evidence type="ECO:0000313" key="2">
    <source>
        <dbReference type="EMBL" id="QWG04970.1"/>
    </source>
</evidence>
<feature type="transmembrane region" description="Helical" evidence="1">
    <location>
        <begin position="12"/>
        <end position="31"/>
    </location>
</feature>
<keyword evidence="1" id="KW-0472">Membrane</keyword>
<dbReference type="EMBL" id="CP076133">
    <property type="protein sequence ID" value="QWG04970.1"/>
    <property type="molecule type" value="Genomic_DNA"/>
</dbReference>
<accession>A0AAX1NEG9</accession>
<dbReference type="KEGG" id="fya:KMW28_21345"/>
<proteinExistence type="predicted"/>
<gene>
    <name evidence="2" type="ORF">KMW28_21345</name>
</gene>
<feature type="transmembrane region" description="Helical" evidence="1">
    <location>
        <begin position="110"/>
        <end position="129"/>
    </location>
</feature>
<sequence>MQQDYHKVSFKQILLKLFIISTGLILFVYIYRSFNPLAYDFFPKCPLKYTTGLECPGCGSQRAIHQLLNFNLIAAFKYNPLLVLSIPYIIVEIIFRFVDKQLIYKQRKVLYGPLAIKIILCIVIAYWIGRNIILHLL</sequence>
<organism evidence="2 3">
    <name type="scientific">Flammeovirga yaeyamensis</name>
    <dbReference type="NCBI Taxonomy" id="367791"/>
    <lineage>
        <taxon>Bacteria</taxon>
        <taxon>Pseudomonadati</taxon>
        <taxon>Bacteroidota</taxon>
        <taxon>Cytophagia</taxon>
        <taxon>Cytophagales</taxon>
        <taxon>Flammeovirgaceae</taxon>
        <taxon>Flammeovirga</taxon>
    </lineage>
</organism>
<dbReference type="AlphaFoldDB" id="A0AAX1NEG9"/>
<dbReference type="Pfam" id="PF10825">
    <property type="entry name" value="DUF2752"/>
    <property type="match status" value="1"/>
</dbReference>
<protein>
    <submittedName>
        <fullName evidence="2">DUF2752 domain-containing protein</fullName>
    </submittedName>
</protein>
<name>A0AAX1NEG9_9BACT</name>
<reference evidence="2 3" key="1">
    <citation type="submission" date="2021-05" db="EMBL/GenBank/DDBJ databases">
        <title>Comparative genomic studies on the polysaccharide-degrading batcterial strains of the Flammeovirga genus.</title>
        <authorList>
            <person name="Zewei F."/>
            <person name="Zheng Z."/>
            <person name="Yu L."/>
            <person name="Ruyue G."/>
            <person name="Yanhong M."/>
            <person name="Yuanyuan C."/>
            <person name="Jingyan G."/>
            <person name="Wenjun H."/>
        </authorList>
    </citation>
    <scope>NUCLEOTIDE SEQUENCE [LARGE SCALE GENOMIC DNA]</scope>
    <source>
        <strain evidence="2 3">NBRC:100898</strain>
    </source>
</reference>
<dbReference type="InterPro" id="IPR021215">
    <property type="entry name" value="DUF2752"/>
</dbReference>